<dbReference type="SUPFAM" id="SSF53822">
    <property type="entry name" value="Periplasmic binding protein-like I"/>
    <property type="match status" value="1"/>
</dbReference>
<dbReference type="SUPFAM" id="SSF55073">
    <property type="entry name" value="Nucleotide cyclase"/>
    <property type="match status" value="1"/>
</dbReference>
<dbReference type="PROSITE" id="PS50125">
    <property type="entry name" value="GUANYLATE_CYCLASE_2"/>
    <property type="match status" value="1"/>
</dbReference>
<keyword evidence="7" id="KW-1133">Transmembrane helix</keyword>
<evidence type="ECO:0000256" key="4">
    <source>
        <dbReference type="ARBA" id="ARBA00022692"/>
    </source>
</evidence>
<dbReference type="InterPro" id="IPR029787">
    <property type="entry name" value="Nucleotide_cyclase"/>
</dbReference>
<dbReference type="SUPFAM" id="SSF56112">
    <property type="entry name" value="Protein kinase-like (PK-like)"/>
    <property type="match status" value="1"/>
</dbReference>
<organism evidence="17 18">
    <name type="scientific">Hypsibius exemplaris</name>
    <name type="common">Freshwater tardigrade</name>
    <dbReference type="NCBI Taxonomy" id="2072580"/>
    <lineage>
        <taxon>Eukaryota</taxon>
        <taxon>Metazoa</taxon>
        <taxon>Ecdysozoa</taxon>
        <taxon>Tardigrada</taxon>
        <taxon>Eutardigrada</taxon>
        <taxon>Parachela</taxon>
        <taxon>Hypsibioidea</taxon>
        <taxon>Hypsibiidae</taxon>
        <taxon>Hypsibius</taxon>
    </lineage>
</organism>
<dbReference type="GO" id="GO:0005524">
    <property type="term" value="F:ATP binding"/>
    <property type="evidence" value="ECO:0007669"/>
    <property type="project" value="InterPro"/>
</dbReference>
<dbReference type="InterPro" id="IPR001170">
    <property type="entry name" value="ANPR/GUC"/>
</dbReference>
<dbReference type="SMART" id="SM00044">
    <property type="entry name" value="CYCc"/>
    <property type="match status" value="1"/>
</dbReference>
<dbReference type="GO" id="GO:0004383">
    <property type="term" value="F:guanylate cyclase activity"/>
    <property type="evidence" value="ECO:0007669"/>
    <property type="project" value="UniProtKB-EC"/>
</dbReference>
<evidence type="ECO:0000256" key="9">
    <source>
        <dbReference type="ARBA" id="ARBA00023136"/>
    </source>
</evidence>
<evidence type="ECO:0000256" key="7">
    <source>
        <dbReference type="ARBA" id="ARBA00022989"/>
    </source>
</evidence>
<comment type="subcellular location">
    <subcellularLocation>
        <location evidence="2">Membrane</location>
        <topology evidence="2">Single-pass type I membrane protein</topology>
    </subcellularLocation>
</comment>
<proteinExistence type="predicted"/>
<keyword evidence="6" id="KW-0547">Nucleotide-binding</keyword>
<dbReference type="PANTHER" id="PTHR11920:SF501">
    <property type="entry name" value="GUANYLATE CYCLASE 32E"/>
    <property type="match status" value="1"/>
</dbReference>
<feature type="region of interest" description="Disordered" evidence="14">
    <location>
        <begin position="1"/>
        <end position="83"/>
    </location>
</feature>
<name>A0A1W0WJZ9_HYPEX</name>
<comment type="catalytic activity">
    <reaction evidence="1">
        <text>GTP = 3',5'-cyclic GMP + diphosphate</text>
        <dbReference type="Rhea" id="RHEA:13665"/>
        <dbReference type="ChEBI" id="CHEBI:33019"/>
        <dbReference type="ChEBI" id="CHEBI:37565"/>
        <dbReference type="ChEBI" id="CHEBI:57746"/>
        <dbReference type="EC" id="4.6.1.2"/>
    </reaction>
</comment>
<evidence type="ECO:0000256" key="8">
    <source>
        <dbReference type="ARBA" id="ARBA00023134"/>
    </source>
</evidence>
<dbReference type="Proteomes" id="UP000192578">
    <property type="component" value="Unassembled WGS sequence"/>
</dbReference>
<dbReference type="OrthoDB" id="1890790at2759"/>
<dbReference type="InterPro" id="IPR011009">
    <property type="entry name" value="Kinase-like_dom_sf"/>
</dbReference>
<dbReference type="Gene3D" id="1.10.510.10">
    <property type="entry name" value="Transferase(Phosphotransferase) domain 1"/>
    <property type="match status" value="1"/>
</dbReference>
<dbReference type="InterPro" id="IPR050401">
    <property type="entry name" value="Cyclic_nucleotide_synthase"/>
</dbReference>
<dbReference type="EMBL" id="MTYJ01000087">
    <property type="protein sequence ID" value="OQV15548.1"/>
    <property type="molecule type" value="Genomic_DNA"/>
</dbReference>
<evidence type="ECO:0000256" key="13">
    <source>
        <dbReference type="ARBA" id="ARBA00023293"/>
    </source>
</evidence>
<evidence type="ECO:0000256" key="1">
    <source>
        <dbReference type="ARBA" id="ARBA00001436"/>
    </source>
</evidence>
<dbReference type="FunFam" id="3.30.70.1230:FF:000030">
    <property type="entry name" value="Si:ch211-215j19.12"/>
    <property type="match status" value="1"/>
</dbReference>
<evidence type="ECO:0000256" key="2">
    <source>
        <dbReference type="ARBA" id="ARBA00004479"/>
    </source>
</evidence>
<dbReference type="GO" id="GO:0005886">
    <property type="term" value="C:plasma membrane"/>
    <property type="evidence" value="ECO:0007669"/>
    <property type="project" value="TreeGrafter"/>
</dbReference>
<dbReference type="Pfam" id="PF07714">
    <property type="entry name" value="PK_Tyr_Ser-Thr"/>
    <property type="match status" value="1"/>
</dbReference>
<dbReference type="Gene3D" id="6.10.250.780">
    <property type="match status" value="1"/>
</dbReference>
<dbReference type="InterPro" id="IPR001828">
    <property type="entry name" value="ANF_lig-bd_rcpt"/>
</dbReference>
<dbReference type="GO" id="GO:0035556">
    <property type="term" value="P:intracellular signal transduction"/>
    <property type="evidence" value="ECO:0007669"/>
    <property type="project" value="InterPro"/>
</dbReference>
<dbReference type="PRINTS" id="PR00255">
    <property type="entry name" value="NATPEPTIDER"/>
</dbReference>
<sequence>MSGWPSLSQNPCTRNPGTPEFWNPGTRNPGTRNPGTPGPRDPEHRNLGTPGPRNPGTPEPRNPGTPEPQNPGTPESHVMPNNFRPVSLNPFPLENSAEWCSYMITKVSAGNVRIFAFFGRKQRTVKDPRCFHLAHHFSGSCCISLVLDEGLRAMLPYVELLSVVFLLSISNALPTNNGISIRGNKSYEYPQDPGLESVANRSDGIILDVCMFINRFSQGRLINDFDKAAAAVQLALDHLRSSLLPDNVAFNVTYTDLGAVCRDISNVVNHALQMTDEGIRCSVYIGPGCTYSVQSLYNYASFLQVPLIGLPGDGMGTQAEISEYPLLSRISVTHTNTASVILKFLDLFNYTHAFFAAETSDEFYDNMYKVSSSFILRNGKPLFQYTMRFRTLVSGDFDKMDIMSTLLNEIKVTSRVVFLLMTGDVVRKFMIAAVQAQMIGNEYVYLAVELFPSLSFGSFAWKYQEPDDKVARRGFQSLLLISIKPRINSAYTVFEEEVRRLAPRFGYTYRQRENVELFVSEYRYCSDVSRSVSSPFSMIRNAQHLFEFFQGHFFDAIWMYGSKVTQMIKTGVNLTDPGHTARMFQNISFSSPVNGLVMLDENGDRRDDYVISKFSDEIGRFEPFLDFPDSHAEGTLIGSMDWHGQPSFPPDEPLCGFRGDLIVCRVNATIWSKGQKAAAVAVPILGAVGLVFGVLITHRFLVSHSDPFWWRVFENELSENVPNNEGASQFGTAGNLLITPQVAAPQGNGARTASIHSNNLGSVDSTNAPGDTVRTALYKGTIVSLIELSEPKLRSQASIGRSLQLVRRMQNENIQTFIGIAVSDESVCIHLIGEVCQKGTLESILRLDTLELDDTLKFSLINDLIMGMTYVHSSPVASHGNLTDMSCLVDSRFVLKISGSGLGCFRSSEDLEAPFDHQTDRDFRPLLWRAPELLQTKMIPQGTPKGDVYSFAILIQQIILIKPPYGTNAESWNMSDSFIKDIVLEVKRTSLSPIRPRVPRLACPGYLHDVMNNCWSEDPNQRPTFSRVQATLRKVGGFDRRNIVDHLIRRMEQYAATLETTIAESVRGFMEEKKRSEELLYSILPRFVAQSINKGEVILPKTHTSTTIYFSHLDGWEDIIARTKSPRELTKALNAFYTVCDDIIETHDVYKVETSSDSYMIVSGLPIANGTRHVAIISSMSLELMDAVKDRSFTTSFDTSCRLRIGMNSGPCVAGVIGLKLPKYCLFGDTVNTASRMASSGEAGRIHMSDTSADILLHYPNFEIEERGERLIKGKGLMKTYWLIKCTGNSSSGRETS</sequence>
<keyword evidence="12" id="KW-0456">Lyase</keyword>
<evidence type="ECO:0000256" key="5">
    <source>
        <dbReference type="ARBA" id="ARBA00022729"/>
    </source>
</evidence>
<evidence type="ECO:0000256" key="14">
    <source>
        <dbReference type="SAM" id="MobiDB-lite"/>
    </source>
</evidence>
<feature type="domain" description="Guanylate cyclase" evidence="16">
    <location>
        <begin position="1107"/>
        <end position="1238"/>
    </location>
</feature>
<comment type="caution">
    <text evidence="17">The sequence shown here is derived from an EMBL/GenBank/DDBJ whole genome shotgun (WGS) entry which is preliminary data.</text>
</comment>
<keyword evidence="4" id="KW-0812">Transmembrane</keyword>
<evidence type="ECO:0000256" key="3">
    <source>
        <dbReference type="ARBA" id="ARBA00012202"/>
    </source>
</evidence>
<evidence type="ECO:0000313" key="17">
    <source>
        <dbReference type="EMBL" id="OQV15548.1"/>
    </source>
</evidence>
<dbReference type="EC" id="4.6.1.2" evidence="3"/>
<evidence type="ECO:0000256" key="10">
    <source>
        <dbReference type="ARBA" id="ARBA00023170"/>
    </source>
</evidence>
<evidence type="ECO:0000256" key="11">
    <source>
        <dbReference type="ARBA" id="ARBA00023180"/>
    </source>
</evidence>
<keyword evidence="10 17" id="KW-0675">Receptor</keyword>
<dbReference type="InterPro" id="IPR001054">
    <property type="entry name" value="A/G_cyclase"/>
</dbReference>
<keyword evidence="11" id="KW-0325">Glycoprotein</keyword>
<keyword evidence="8" id="KW-0342">GTP-binding</keyword>
<feature type="domain" description="Protein kinase" evidence="15">
    <location>
        <begin position="740"/>
        <end position="1032"/>
    </location>
</feature>
<evidence type="ECO:0000313" key="18">
    <source>
        <dbReference type="Proteomes" id="UP000192578"/>
    </source>
</evidence>
<keyword evidence="13" id="KW-0141">cGMP biosynthesis</keyword>
<dbReference type="PANTHER" id="PTHR11920">
    <property type="entry name" value="GUANYLYL CYCLASE"/>
    <property type="match status" value="1"/>
</dbReference>
<feature type="compositionally biased region" description="Polar residues" evidence="14">
    <location>
        <begin position="1"/>
        <end position="16"/>
    </location>
</feature>
<feature type="compositionally biased region" description="Low complexity" evidence="14">
    <location>
        <begin position="23"/>
        <end position="35"/>
    </location>
</feature>
<dbReference type="GO" id="GO:0007168">
    <property type="term" value="P:receptor guanylyl cyclase signaling pathway"/>
    <property type="evidence" value="ECO:0007669"/>
    <property type="project" value="TreeGrafter"/>
</dbReference>
<evidence type="ECO:0000259" key="16">
    <source>
        <dbReference type="PROSITE" id="PS50125"/>
    </source>
</evidence>
<reference evidence="18" key="1">
    <citation type="submission" date="2017-01" db="EMBL/GenBank/DDBJ databases">
        <title>Comparative genomics of anhydrobiosis in the tardigrade Hypsibius dujardini.</title>
        <authorList>
            <person name="Yoshida Y."/>
            <person name="Koutsovoulos G."/>
            <person name="Laetsch D."/>
            <person name="Stevens L."/>
            <person name="Kumar S."/>
            <person name="Horikawa D."/>
            <person name="Ishino K."/>
            <person name="Komine S."/>
            <person name="Tomita M."/>
            <person name="Blaxter M."/>
            <person name="Arakawa K."/>
        </authorList>
    </citation>
    <scope>NUCLEOTIDE SEQUENCE [LARGE SCALE GENOMIC DNA]</scope>
    <source>
        <strain evidence="18">Z151</strain>
    </source>
</reference>
<evidence type="ECO:0000256" key="6">
    <source>
        <dbReference type="ARBA" id="ARBA00022741"/>
    </source>
</evidence>
<dbReference type="CDD" id="cd07302">
    <property type="entry name" value="CHD"/>
    <property type="match status" value="1"/>
</dbReference>
<dbReference type="GO" id="GO:0004016">
    <property type="term" value="F:adenylate cyclase activity"/>
    <property type="evidence" value="ECO:0007669"/>
    <property type="project" value="TreeGrafter"/>
</dbReference>
<keyword evidence="9" id="KW-0472">Membrane</keyword>
<dbReference type="PROSITE" id="PS50011">
    <property type="entry name" value="PROTEIN_KINASE_DOM"/>
    <property type="match status" value="1"/>
</dbReference>
<keyword evidence="5" id="KW-0732">Signal</keyword>
<dbReference type="Pfam" id="PF01094">
    <property type="entry name" value="ANF_receptor"/>
    <property type="match status" value="1"/>
</dbReference>
<dbReference type="InterPro" id="IPR000719">
    <property type="entry name" value="Prot_kinase_dom"/>
</dbReference>
<dbReference type="GO" id="GO:0004672">
    <property type="term" value="F:protein kinase activity"/>
    <property type="evidence" value="ECO:0007669"/>
    <property type="project" value="InterPro"/>
</dbReference>
<evidence type="ECO:0000259" key="15">
    <source>
        <dbReference type="PROSITE" id="PS50011"/>
    </source>
</evidence>
<evidence type="ECO:0000256" key="12">
    <source>
        <dbReference type="ARBA" id="ARBA00023239"/>
    </source>
</evidence>
<dbReference type="CDD" id="cd06352">
    <property type="entry name" value="PBP1_NPR_GC-like"/>
    <property type="match status" value="1"/>
</dbReference>
<dbReference type="InterPro" id="IPR001245">
    <property type="entry name" value="Ser-Thr/Tyr_kinase_cat_dom"/>
</dbReference>
<dbReference type="GO" id="GO:0001653">
    <property type="term" value="F:peptide receptor activity"/>
    <property type="evidence" value="ECO:0007669"/>
    <property type="project" value="TreeGrafter"/>
</dbReference>
<keyword evidence="18" id="KW-1185">Reference proteome</keyword>
<feature type="compositionally biased region" description="Pro residues" evidence="14">
    <location>
        <begin position="52"/>
        <end position="71"/>
    </location>
</feature>
<dbReference type="Gene3D" id="3.30.70.1230">
    <property type="entry name" value="Nucleotide cyclase"/>
    <property type="match status" value="1"/>
</dbReference>
<accession>A0A1W0WJZ9</accession>
<dbReference type="Pfam" id="PF00211">
    <property type="entry name" value="Guanylate_cyc"/>
    <property type="match status" value="1"/>
</dbReference>
<dbReference type="InterPro" id="IPR028082">
    <property type="entry name" value="Peripla_BP_I"/>
</dbReference>
<dbReference type="GO" id="GO:0005525">
    <property type="term" value="F:GTP binding"/>
    <property type="evidence" value="ECO:0007669"/>
    <property type="project" value="UniProtKB-KW"/>
</dbReference>
<gene>
    <name evidence="17" type="ORF">BV898_10270</name>
</gene>
<protein>
    <recommendedName>
        <fullName evidence="3">guanylate cyclase</fullName>
        <ecNumber evidence="3">4.6.1.2</ecNumber>
    </recommendedName>
</protein>
<dbReference type="Gene3D" id="3.40.50.2300">
    <property type="match status" value="1"/>
</dbReference>